<dbReference type="PANTHER" id="PTHR46580">
    <property type="entry name" value="SENSOR KINASE-RELATED"/>
    <property type="match status" value="1"/>
</dbReference>
<dbReference type="Proteomes" id="UP000230084">
    <property type="component" value="Unassembled WGS sequence"/>
</dbReference>
<dbReference type="EMBL" id="PCYM01000003">
    <property type="protein sequence ID" value="PIR47684.1"/>
    <property type="molecule type" value="Genomic_DNA"/>
</dbReference>
<sequence length="689" mass="75246">MRHNNIGIIVALPCLVASLFFIQTPARAATVRLDNFVRSGNQYLVAGTDLKDELIPQLARYDLLVLPAEAQIFNPGVADRLRTINPNIVILAYVPTVSYNNKYWNDQLHLTLKNTLSPSMELQQPNGAQRSIWPSTSAYNIGNRAYRDAWLNYVETSVWDSDYWDGIFMDEVASSVSWMGDVDLDQNGQADSAAVADRAWKDGYVDLFSRARSALGPDAVLITNGSSEDAFQPYVNGRMFESFPTPWEGNGTWVDSMKNLLRNQTSNTNPDVFFLSSNTGGTGVIDYKQFRFGLTSALIAGAYYGYDMSESNYQQFWPFDEYETFLGRYIDPPKDILHPRSTAIQPSVWSRDFQAGKALVNSTDQPQTVQLGNEFEKINGSQDRSVNDGRIVTQVTIPPQDGVVLIRPVEELLGSQYLNGSFVRIFNTRGERKRTGFFTYTGATLGGDTIVEYDIDGDGNPEIISANNSKVRIHASNGVVLHEFYPYGPNYNQGINLAVGDLEKDGRVDIVTGTKNGGGPHIRIFNGDGVLTSPGFFAFHPLFRGGVNIALGDMDGDGRDEIIAGAGVGGGPQVQVFSKEGRLLSPGFFAYNENVRTGVSVAVGDVTGDGIADIVTGTGYGSAPMIRVFSSTGKQLLPEFAAFDVHERTGVPVAASDLDGDGVAEIIGLTTNVFTLSGNQQTYVRTAQK</sequence>
<dbReference type="AlphaFoldDB" id="A0A2H0RNV8"/>
<gene>
    <name evidence="2" type="ORF">COV06_02255</name>
</gene>
<proteinExistence type="predicted"/>
<comment type="caution">
    <text evidence="2">The sequence shown here is derived from an EMBL/GenBank/DDBJ whole genome shotgun (WGS) entry which is preliminary data.</text>
</comment>
<organism evidence="2 3">
    <name type="scientific">Candidatus Uhrbacteria bacterium CG10_big_fil_rev_8_21_14_0_10_50_16</name>
    <dbReference type="NCBI Taxonomy" id="1975039"/>
    <lineage>
        <taxon>Bacteria</taxon>
        <taxon>Candidatus Uhriibacteriota</taxon>
    </lineage>
</organism>
<evidence type="ECO:0000313" key="2">
    <source>
        <dbReference type="EMBL" id="PIR47684.1"/>
    </source>
</evidence>
<dbReference type="Pfam" id="PF01839">
    <property type="entry name" value="FG-GAP"/>
    <property type="match status" value="1"/>
</dbReference>
<evidence type="ECO:0000313" key="3">
    <source>
        <dbReference type="Proteomes" id="UP000230084"/>
    </source>
</evidence>
<dbReference type="InterPro" id="IPR013517">
    <property type="entry name" value="FG-GAP"/>
</dbReference>
<dbReference type="Pfam" id="PF14885">
    <property type="entry name" value="GHL15"/>
    <property type="match status" value="1"/>
</dbReference>
<dbReference type="Pfam" id="PF13517">
    <property type="entry name" value="FG-GAP_3"/>
    <property type="match status" value="1"/>
</dbReference>
<reference evidence="2 3" key="1">
    <citation type="submission" date="2017-09" db="EMBL/GenBank/DDBJ databases">
        <title>Depth-based differentiation of microbial function through sediment-hosted aquifers and enrichment of novel symbionts in the deep terrestrial subsurface.</title>
        <authorList>
            <person name="Probst A.J."/>
            <person name="Ladd B."/>
            <person name="Jarett J.K."/>
            <person name="Geller-Mcgrath D.E."/>
            <person name="Sieber C.M."/>
            <person name="Emerson J.B."/>
            <person name="Anantharaman K."/>
            <person name="Thomas B.C."/>
            <person name="Malmstrom R."/>
            <person name="Stieglmeier M."/>
            <person name="Klingl A."/>
            <person name="Woyke T."/>
            <person name="Ryan C.M."/>
            <person name="Banfield J.F."/>
        </authorList>
    </citation>
    <scope>NUCLEOTIDE SEQUENCE [LARGE SCALE GENOMIC DNA]</scope>
    <source>
        <strain evidence="2">CG10_big_fil_rev_8_21_14_0_10_50_16</strain>
    </source>
</reference>
<dbReference type="SUPFAM" id="SSF51445">
    <property type="entry name" value="(Trans)glycosidases"/>
    <property type="match status" value="1"/>
</dbReference>
<dbReference type="PANTHER" id="PTHR46580:SF4">
    <property type="entry name" value="ATP_GTP-BINDING PROTEIN"/>
    <property type="match status" value="1"/>
</dbReference>
<dbReference type="InterPro" id="IPR017853">
    <property type="entry name" value="GH"/>
</dbReference>
<dbReference type="SUPFAM" id="SSF69318">
    <property type="entry name" value="Integrin alpha N-terminal domain"/>
    <property type="match status" value="1"/>
</dbReference>
<accession>A0A2H0RNV8</accession>
<name>A0A2H0RNV8_9BACT</name>
<dbReference type="Gene3D" id="2.130.10.130">
    <property type="entry name" value="Integrin alpha, N-terminal"/>
    <property type="match status" value="1"/>
</dbReference>
<dbReference type="InterPro" id="IPR028994">
    <property type="entry name" value="Integrin_alpha_N"/>
</dbReference>
<evidence type="ECO:0000256" key="1">
    <source>
        <dbReference type="ARBA" id="ARBA00022729"/>
    </source>
</evidence>
<protein>
    <submittedName>
        <fullName evidence="2">Uncharacterized protein</fullName>
    </submittedName>
</protein>
<dbReference type="InterPro" id="IPR029455">
    <property type="entry name" value="GHL15"/>
</dbReference>
<keyword evidence="1" id="KW-0732">Signal</keyword>